<keyword evidence="2" id="KW-1133">Transmembrane helix</keyword>
<keyword evidence="2" id="KW-0472">Membrane</keyword>
<protein>
    <recommendedName>
        <fullName evidence="3">CARDB domain-containing protein</fullName>
    </recommendedName>
</protein>
<feature type="domain" description="CARDB" evidence="3">
    <location>
        <begin position="539"/>
        <end position="653"/>
    </location>
</feature>
<dbReference type="EMBL" id="QMQA01000131">
    <property type="protein sequence ID" value="RLE12892.1"/>
    <property type="molecule type" value="Genomic_DNA"/>
</dbReference>
<dbReference type="InterPro" id="IPR013783">
    <property type="entry name" value="Ig-like_fold"/>
</dbReference>
<dbReference type="AlphaFoldDB" id="A0A662DFF6"/>
<dbReference type="Proteomes" id="UP000280417">
    <property type="component" value="Unassembled WGS sequence"/>
</dbReference>
<evidence type="ECO:0000313" key="5">
    <source>
        <dbReference type="Proteomes" id="UP000280417"/>
    </source>
</evidence>
<evidence type="ECO:0000313" key="4">
    <source>
        <dbReference type="EMBL" id="RLE12892.1"/>
    </source>
</evidence>
<feature type="coiled-coil region" evidence="1">
    <location>
        <begin position="1040"/>
        <end position="1067"/>
    </location>
</feature>
<dbReference type="Pfam" id="PF17957">
    <property type="entry name" value="Big_7"/>
    <property type="match status" value="1"/>
</dbReference>
<comment type="caution">
    <text evidence="4">The sequence shown here is derived from an EMBL/GenBank/DDBJ whole genome shotgun (WGS) entry which is preliminary data.</text>
</comment>
<evidence type="ECO:0000259" key="3">
    <source>
        <dbReference type="Pfam" id="PF07705"/>
    </source>
</evidence>
<feature type="transmembrane region" description="Helical" evidence="2">
    <location>
        <begin position="1134"/>
        <end position="1155"/>
    </location>
</feature>
<sequence>MKGLAKRGRIITVSILMTILTFLVSIHASNFSSQITNTTLESGTTEQLNFTVNNTDPQLNITEVNITLPSGFSFISESNQTSAADTSFYTVSPNLTWTNTTSSGFIQNGTEEYFLFNVSVPSGTGTYNFTLTVKFTDNSINSTNLTITVLDTIPPANIIPSPPTPANNSVINADYFEINITFTEVNPDTCILELNNGTQANYTMTMLGNYACYFNATNQSEGTRYYSVYINDTSGNTGWNGTWFVTLDRQYPLINLQSPANNTVINSTRTPSFTFNVTDNLASLLSCTLYLKNGTANAYGTNSSVLNDTPTTITANTPLINGTYLWWITCSDGANENQSEIRNITIDVDDFPPTNIIPSPPTPANNSYTAKTWILINITFSEVNPDSCLLEWNNQTNYTMNINKTERYCWYNLTNLTDGIYTYSVYVNDTFGNLGWNGSWIAIIETTAPSVTITSPVNNTNISRSYINISFTATDAVAPTMNCSIYIDGNYSYNASVANATPYSLIHTGLTPGTTHNITINCSDANYTATAFAVFGVYPDLAIESIIWNSTGVSPNDNRTTQGSKITITVTVNNTGDFNISNNVTLVLKWDGYTNRVINGTYEIPAESLTNGSKYTVIFYDVINTSYVTFGSHTITAEISTNESEATTSNNILNNETIVGYNITVINSYGWASWINSSYPAKVDPNEQVFFNISVTYANGEPATDLNISLNFEISETSPSSGRTYTLSATGNSSGYYWFNLTAPNLANGFIQPGIYTLKLNITKNNYTGISSLTFNLTAPRLGSNPIGLYDLDLQGGSSAYQIVNITISNTGNKPASNIEIKYWTDSNSGVTISLISWGHCWNITSLGAGKSNSTACIGIKVEATSTGTKHFYINVTGRDADSRLYYNYADYTFTVLDSGNQSTTQTTDQTSTNQPSSSFSPYAIEITDYPSELIAHPGEWVLAKVKVKNTGNLSLTAKATVVVPYIESFTVTPEEKTLAIGEETEFTINMSIQSDIEVGNYIGTFKAYKKGNEDISDEKAFTLKIIPTDETIEEINSTLLNYFEEFESLKSLLESLKSEKEFENNTNITKAKSLITEIEDLLKKANVSLTNKDYVTAQSLISLIGDKLNATKELLKPFQKIKGGTTVKGTSEWLIWTLIIFIAIIVIFFVYYIFLSHKGYHPKYGYKPVKDSSELIKRFTTRMKSLRITRKGASKSDKENIPSGPLAYTGDYVKHRSLEYSYTKNFKERIKKFFKREKQKKLWEFSSF</sequence>
<accession>A0A662DFF6</accession>
<keyword evidence="1" id="KW-0175">Coiled coil</keyword>
<reference evidence="4 5" key="1">
    <citation type="submission" date="2018-06" db="EMBL/GenBank/DDBJ databases">
        <title>Extensive metabolic versatility and redundancy in microbially diverse, dynamic hydrothermal sediments.</title>
        <authorList>
            <person name="Dombrowski N."/>
            <person name="Teske A."/>
            <person name="Baker B.J."/>
        </authorList>
    </citation>
    <scope>NUCLEOTIDE SEQUENCE [LARGE SCALE GENOMIC DNA]</scope>
    <source>
        <strain evidence="4">B3_G15</strain>
    </source>
</reference>
<organism evidence="4 5">
    <name type="scientific">Aerophobetes bacterium</name>
    <dbReference type="NCBI Taxonomy" id="2030807"/>
    <lineage>
        <taxon>Bacteria</taxon>
        <taxon>Candidatus Aerophobota</taxon>
    </lineage>
</organism>
<name>A0A662DFF6_UNCAE</name>
<dbReference type="Pfam" id="PF07705">
    <property type="entry name" value="CARDB"/>
    <property type="match status" value="1"/>
</dbReference>
<proteinExistence type="predicted"/>
<dbReference type="Gene3D" id="2.60.40.10">
    <property type="entry name" value="Immunoglobulins"/>
    <property type="match status" value="3"/>
</dbReference>
<keyword evidence="2" id="KW-0812">Transmembrane</keyword>
<gene>
    <name evidence="4" type="ORF">DRJ04_05325</name>
</gene>
<evidence type="ECO:0000256" key="1">
    <source>
        <dbReference type="SAM" id="Coils"/>
    </source>
</evidence>
<dbReference type="InterPro" id="IPR011635">
    <property type="entry name" value="CARDB"/>
</dbReference>
<evidence type="ECO:0000256" key="2">
    <source>
        <dbReference type="SAM" id="Phobius"/>
    </source>
</evidence>